<protein>
    <recommendedName>
        <fullName evidence="4">DUF3558 domain-containing protein</fullName>
    </recommendedName>
</protein>
<evidence type="ECO:0000313" key="3">
    <source>
        <dbReference type="Proteomes" id="UP000711614"/>
    </source>
</evidence>
<gene>
    <name evidence="2" type="ORF">JOF48_000036</name>
</gene>
<feature type="chain" id="PRO_5046228799" description="DUF3558 domain-containing protein" evidence="1">
    <location>
        <begin position="29"/>
        <end position="194"/>
    </location>
</feature>
<feature type="signal peptide" evidence="1">
    <location>
        <begin position="1"/>
        <end position="28"/>
    </location>
</feature>
<accession>A0ABS4YS62</accession>
<comment type="caution">
    <text evidence="2">The sequence shown here is derived from an EMBL/GenBank/DDBJ whole genome shotgun (WGS) entry which is preliminary data.</text>
</comment>
<dbReference type="Proteomes" id="UP000711614">
    <property type="component" value="Unassembled WGS sequence"/>
</dbReference>
<keyword evidence="3" id="KW-1185">Reference proteome</keyword>
<dbReference type="PROSITE" id="PS51257">
    <property type="entry name" value="PROKAR_LIPOPROTEIN"/>
    <property type="match status" value="1"/>
</dbReference>
<sequence>MTSRRTYVQVFTTAWLACLALASAAALAGCTMGSGGSADYLPAPAVLQQSFDCPASVFGLPGSGATDSPPAASLAGSVPEGFVPEQVFLCRLADVEVDAVTRLQYQRHQLAGDFTDLMTALAVPSTRGSENQMCTSDMEIVPVLWLVNAPGDAIAATWPTDGCGKTRGKPDTQKAIDALTVVDVQIPPVPMEGK</sequence>
<reference evidence="2 3" key="1">
    <citation type="submission" date="2021-03" db="EMBL/GenBank/DDBJ databases">
        <title>Sequencing the genomes of 1000 actinobacteria strains.</title>
        <authorList>
            <person name="Klenk H.-P."/>
        </authorList>
    </citation>
    <scope>NUCLEOTIDE SEQUENCE [LARGE SCALE GENOMIC DNA]</scope>
    <source>
        <strain evidence="2 3">DSM 16005</strain>
    </source>
</reference>
<keyword evidence="1" id="KW-0732">Signal</keyword>
<evidence type="ECO:0000256" key="1">
    <source>
        <dbReference type="SAM" id="SignalP"/>
    </source>
</evidence>
<organism evidence="2 3">
    <name type="scientific">Arthrobacter stackebrandtii</name>
    <dbReference type="NCBI Taxonomy" id="272161"/>
    <lineage>
        <taxon>Bacteria</taxon>
        <taxon>Bacillati</taxon>
        <taxon>Actinomycetota</taxon>
        <taxon>Actinomycetes</taxon>
        <taxon>Micrococcales</taxon>
        <taxon>Micrococcaceae</taxon>
        <taxon>Arthrobacter</taxon>
    </lineage>
</organism>
<name>A0ABS4YS62_9MICC</name>
<dbReference type="RefSeq" id="WP_209676134.1">
    <property type="nucleotide sequence ID" value="NZ_JAGIOI010000001.1"/>
</dbReference>
<dbReference type="EMBL" id="JAGIOI010000001">
    <property type="protein sequence ID" value="MBP2411237.1"/>
    <property type="molecule type" value="Genomic_DNA"/>
</dbReference>
<proteinExistence type="predicted"/>
<evidence type="ECO:0000313" key="2">
    <source>
        <dbReference type="EMBL" id="MBP2411237.1"/>
    </source>
</evidence>
<evidence type="ECO:0008006" key="4">
    <source>
        <dbReference type="Google" id="ProtNLM"/>
    </source>
</evidence>